<organism evidence="1 2">
    <name type="scientific">Diphasiastrum complanatum</name>
    <name type="common">Issler's clubmoss</name>
    <name type="synonym">Lycopodium complanatum</name>
    <dbReference type="NCBI Taxonomy" id="34168"/>
    <lineage>
        <taxon>Eukaryota</taxon>
        <taxon>Viridiplantae</taxon>
        <taxon>Streptophyta</taxon>
        <taxon>Embryophyta</taxon>
        <taxon>Tracheophyta</taxon>
        <taxon>Lycopodiopsida</taxon>
        <taxon>Lycopodiales</taxon>
        <taxon>Lycopodiaceae</taxon>
        <taxon>Lycopodioideae</taxon>
        <taxon>Diphasiastrum</taxon>
    </lineage>
</organism>
<proteinExistence type="predicted"/>
<protein>
    <submittedName>
        <fullName evidence="1">Uncharacterized protein</fullName>
    </submittedName>
</protein>
<reference evidence="2" key="1">
    <citation type="journal article" date="2024" name="Proc. Natl. Acad. Sci. U.S.A.">
        <title>Extraordinary preservation of gene collinearity over three hundred million years revealed in homosporous lycophytes.</title>
        <authorList>
            <person name="Li C."/>
            <person name="Wickell D."/>
            <person name="Kuo L.Y."/>
            <person name="Chen X."/>
            <person name="Nie B."/>
            <person name="Liao X."/>
            <person name="Peng D."/>
            <person name="Ji J."/>
            <person name="Jenkins J."/>
            <person name="Williams M."/>
            <person name="Shu S."/>
            <person name="Plott C."/>
            <person name="Barry K."/>
            <person name="Rajasekar S."/>
            <person name="Grimwood J."/>
            <person name="Han X."/>
            <person name="Sun S."/>
            <person name="Hou Z."/>
            <person name="He W."/>
            <person name="Dai G."/>
            <person name="Sun C."/>
            <person name="Schmutz J."/>
            <person name="Leebens-Mack J.H."/>
            <person name="Li F.W."/>
            <person name="Wang L."/>
        </authorList>
    </citation>
    <scope>NUCLEOTIDE SEQUENCE [LARGE SCALE GENOMIC DNA]</scope>
    <source>
        <strain evidence="2">cv. PW_Plant_1</strain>
    </source>
</reference>
<gene>
    <name evidence="1" type="ORF">O6H91_12G093400</name>
</gene>
<dbReference type="Proteomes" id="UP001162992">
    <property type="component" value="Chromosome 12"/>
</dbReference>
<sequence length="110" mass="12567">MQEGDGLQVAAPNDTWELVPNYPNAFVVNLADQKEMITNGRYKSANHRAIVNSNRTRRSYVTFYHPAKDQKIFPAPELVDAKVERYCVPANYLSDVTLNTSRMSRTRCMV</sequence>
<name>A0ACC2C4Y1_DIPCM</name>
<dbReference type="EMBL" id="CM055103">
    <property type="protein sequence ID" value="KAJ7537030.1"/>
    <property type="molecule type" value="Genomic_DNA"/>
</dbReference>
<evidence type="ECO:0000313" key="2">
    <source>
        <dbReference type="Proteomes" id="UP001162992"/>
    </source>
</evidence>
<comment type="caution">
    <text evidence="1">The sequence shown here is derived from an EMBL/GenBank/DDBJ whole genome shotgun (WGS) entry which is preliminary data.</text>
</comment>
<keyword evidence="2" id="KW-1185">Reference proteome</keyword>
<accession>A0ACC2C4Y1</accession>
<evidence type="ECO:0000313" key="1">
    <source>
        <dbReference type="EMBL" id="KAJ7537030.1"/>
    </source>
</evidence>